<dbReference type="Pfam" id="PF20152">
    <property type="entry name" value="DUF6534"/>
    <property type="match status" value="1"/>
</dbReference>
<feature type="transmembrane region" description="Helical" evidence="1">
    <location>
        <begin position="99"/>
        <end position="120"/>
    </location>
</feature>
<reference evidence="3 4" key="1">
    <citation type="submission" date="2014-06" db="EMBL/GenBank/DDBJ databases">
        <title>Evolutionary Origins and Diversification of the Mycorrhizal Mutualists.</title>
        <authorList>
            <consortium name="DOE Joint Genome Institute"/>
            <consortium name="Mycorrhizal Genomics Consortium"/>
            <person name="Kohler A."/>
            <person name="Kuo A."/>
            <person name="Nagy L.G."/>
            <person name="Floudas D."/>
            <person name="Copeland A."/>
            <person name="Barry K.W."/>
            <person name="Cichocki N."/>
            <person name="Veneault-Fourrey C."/>
            <person name="LaButti K."/>
            <person name="Lindquist E.A."/>
            <person name="Lipzen A."/>
            <person name="Lundell T."/>
            <person name="Morin E."/>
            <person name="Murat C."/>
            <person name="Riley R."/>
            <person name="Ohm R."/>
            <person name="Sun H."/>
            <person name="Tunlid A."/>
            <person name="Henrissat B."/>
            <person name="Grigoriev I.V."/>
            <person name="Hibbett D.S."/>
            <person name="Martin F."/>
        </authorList>
    </citation>
    <scope>NUCLEOTIDE SEQUENCE [LARGE SCALE GENOMIC DNA]</scope>
    <source>
        <strain evidence="3 4">SS14</strain>
    </source>
</reference>
<feature type="domain" description="DUF6534" evidence="2">
    <location>
        <begin position="180"/>
        <end position="268"/>
    </location>
</feature>
<dbReference type="HOGENOM" id="CLU_046025_10_1_1"/>
<dbReference type="AlphaFoldDB" id="A0A0C9TY20"/>
<evidence type="ECO:0000259" key="2">
    <source>
        <dbReference type="Pfam" id="PF20152"/>
    </source>
</evidence>
<dbReference type="InterPro" id="IPR045339">
    <property type="entry name" value="DUF6534"/>
</dbReference>
<feature type="transmembrane region" description="Helical" evidence="1">
    <location>
        <begin position="60"/>
        <end position="79"/>
    </location>
</feature>
<feature type="transmembrane region" description="Helical" evidence="1">
    <location>
        <begin position="132"/>
        <end position="154"/>
    </location>
</feature>
<name>A0A0C9TY20_SPHS4</name>
<evidence type="ECO:0000313" key="3">
    <source>
        <dbReference type="EMBL" id="KIJ35378.1"/>
    </source>
</evidence>
<keyword evidence="1" id="KW-0812">Transmembrane</keyword>
<sequence length="340" mass="37678">MSMQDPRFPVKVQVTFAGRYGAVLIATLINTFIYGVALIMSMRYFKLHAKKDLRVLKITVFVLTLLATLEVVFTGYELYDTFIIKSGNPDLLDEIVLSVPGKFACAYLTVFVAQMSVLLEPNLVCQSLGSRLRFFIIPVLLLALLQIRVALILATSGTYSKLSSRTGLLVPLTTIQGVVAAVCDILITIALCCVFHSHRSGLKRTDSLVNRLIIYAINRAIATSVCALFTPFLYYFFSGTRYFTSLVPMLANTHLYVISAVSILTSREGLRQEVNQAINFSDMGMNNTTSDVVNAKNRRPIIPSDRTKFPLILRLSPQRIPCSISREQPSRAGCSSRNAA</sequence>
<dbReference type="PANTHER" id="PTHR40465">
    <property type="entry name" value="CHROMOSOME 1, WHOLE GENOME SHOTGUN SEQUENCE"/>
    <property type="match status" value="1"/>
</dbReference>
<evidence type="ECO:0000256" key="1">
    <source>
        <dbReference type="SAM" id="Phobius"/>
    </source>
</evidence>
<feature type="transmembrane region" description="Helical" evidence="1">
    <location>
        <begin position="20"/>
        <end position="39"/>
    </location>
</feature>
<organism evidence="3 4">
    <name type="scientific">Sphaerobolus stellatus (strain SS14)</name>
    <dbReference type="NCBI Taxonomy" id="990650"/>
    <lineage>
        <taxon>Eukaryota</taxon>
        <taxon>Fungi</taxon>
        <taxon>Dikarya</taxon>
        <taxon>Basidiomycota</taxon>
        <taxon>Agaricomycotina</taxon>
        <taxon>Agaricomycetes</taxon>
        <taxon>Phallomycetidae</taxon>
        <taxon>Geastrales</taxon>
        <taxon>Sphaerobolaceae</taxon>
        <taxon>Sphaerobolus</taxon>
    </lineage>
</organism>
<accession>A0A0C9TY20</accession>
<keyword evidence="1" id="KW-0472">Membrane</keyword>
<dbReference type="OrthoDB" id="2803252at2759"/>
<evidence type="ECO:0000313" key="4">
    <source>
        <dbReference type="Proteomes" id="UP000054279"/>
    </source>
</evidence>
<feature type="transmembrane region" description="Helical" evidence="1">
    <location>
        <begin position="243"/>
        <end position="264"/>
    </location>
</feature>
<protein>
    <recommendedName>
        <fullName evidence="2">DUF6534 domain-containing protein</fullName>
    </recommendedName>
</protein>
<dbReference type="Proteomes" id="UP000054279">
    <property type="component" value="Unassembled WGS sequence"/>
</dbReference>
<gene>
    <name evidence="3" type="ORF">M422DRAFT_262338</name>
</gene>
<proteinExistence type="predicted"/>
<feature type="transmembrane region" description="Helical" evidence="1">
    <location>
        <begin position="174"/>
        <end position="195"/>
    </location>
</feature>
<keyword evidence="1" id="KW-1133">Transmembrane helix</keyword>
<dbReference type="EMBL" id="KN837189">
    <property type="protein sequence ID" value="KIJ35378.1"/>
    <property type="molecule type" value="Genomic_DNA"/>
</dbReference>
<feature type="transmembrane region" description="Helical" evidence="1">
    <location>
        <begin position="216"/>
        <end position="237"/>
    </location>
</feature>
<keyword evidence="4" id="KW-1185">Reference proteome</keyword>
<dbReference type="PANTHER" id="PTHR40465:SF1">
    <property type="entry name" value="DUF6534 DOMAIN-CONTAINING PROTEIN"/>
    <property type="match status" value="1"/>
</dbReference>